<feature type="signal peptide" evidence="1">
    <location>
        <begin position="1"/>
        <end position="21"/>
    </location>
</feature>
<protein>
    <submittedName>
        <fullName evidence="2">Uncharacterized protein</fullName>
    </submittedName>
</protein>
<dbReference type="AlphaFoldDB" id="A0A8H3FF56"/>
<comment type="caution">
    <text evidence="2">The sequence shown here is derived from an EMBL/GenBank/DDBJ whole genome shotgun (WGS) entry which is preliminary data.</text>
</comment>
<evidence type="ECO:0000313" key="2">
    <source>
        <dbReference type="EMBL" id="CAF9921587.1"/>
    </source>
</evidence>
<reference evidence="2" key="1">
    <citation type="submission" date="2021-03" db="EMBL/GenBank/DDBJ databases">
        <authorList>
            <person name="Tagirdzhanova G."/>
        </authorList>
    </citation>
    <scope>NUCLEOTIDE SEQUENCE</scope>
</reference>
<dbReference type="OrthoDB" id="5279621at2759"/>
<keyword evidence="1" id="KW-0732">Signal</keyword>
<keyword evidence="3" id="KW-1185">Reference proteome</keyword>
<dbReference type="EMBL" id="CAJPDS010000028">
    <property type="protein sequence ID" value="CAF9921587.1"/>
    <property type="molecule type" value="Genomic_DNA"/>
</dbReference>
<sequence>MHSITHIFLFLSSTFAPLVAANPRLHDLTPSANLTKPSGLTWDLIVPWGPADFEINLERETIPIPRDAAFVTAIRFVAEQAAKDFDGQLPNPTTIFRDPNYPGFSIAVSSPGQRRLVERKYVLWGMARILDHMIQDNSFRGSINSLYFRNVVVGRILLVAGGRNQLGAGFEDVAVTQPRLDMPAPQQMSNTTQLSTGEDSNAIRYDFEFRGDELVKEDVFMGTLGGLIQVAQHTNHPFDFWVGSFPGYRCFHTYLTSVHPSVMTKDLVIVTVVAAMAYALHHNNWHELKLIATRDEEMIFSGGYLDFPLPPGQQDVSSL</sequence>
<dbReference type="Proteomes" id="UP000664521">
    <property type="component" value="Unassembled WGS sequence"/>
</dbReference>
<organism evidence="2 3">
    <name type="scientific">Heterodermia speciosa</name>
    <dbReference type="NCBI Taxonomy" id="116794"/>
    <lineage>
        <taxon>Eukaryota</taxon>
        <taxon>Fungi</taxon>
        <taxon>Dikarya</taxon>
        <taxon>Ascomycota</taxon>
        <taxon>Pezizomycotina</taxon>
        <taxon>Lecanoromycetes</taxon>
        <taxon>OSLEUM clade</taxon>
        <taxon>Lecanoromycetidae</taxon>
        <taxon>Caliciales</taxon>
        <taxon>Physciaceae</taxon>
        <taxon>Heterodermia</taxon>
    </lineage>
</organism>
<evidence type="ECO:0000313" key="3">
    <source>
        <dbReference type="Proteomes" id="UP000664521"/>
    </source>
</evidence>
<name>A0A8H3FF56_9LECA</name>
<feature type="chain" id="PRO_5034872701" evidence="1">
    <location>
        <begin position="22"/>
        <end position="319"/>
    </location>
</feature>
<accession>A0A8H3FF56</accession>
<evidence type="ECO:0000256" key="1">
    <source>
        <dbReference type="SAM" id="SignalP"/>
    </source>
</evidence>
<gene>
    <name evidence="2" type="ORF">HETSPECPRED_004590</name>
</gene>
<proteinExistence type="predicted"/>